<gene>
    <name evidence="1" type="ORF">I4F81_008650</name>
</gene>
<dbReference type="Proteomes" id="UP000798662">
    <property type="component" value="Chromosome 2"/>
</dbReference>
<organism evidence="1 2">
    <name type="scientific">Pyropia yezoensis</name>
    <name type="common">Susabi-nori</name>
    <name type="synonym">Porphyra yezoensis</name>
    <dbReference type="NCBI Taxonomy" id="2788"/>
    <lineage>
        <taxon>Eukaryota</taxon>
        <taxon>Rhodophyta</taxon>
        <taxon>Bangiophyceae</taxon>
        <taxon>Bangiales</taxon>
        <taxon>Bangiaceae</taxon>
        <taxon>Pyropia</taxon>
    </lineage>
</organism>
<keyword evidence="2" id="KW-1185">Reference proteome</keyword>
<reference evidence="1" key="1">
    <citation type="submission" date="2019-11" db="EMBL/GenBank/DDBJ databases">
        <title>Nori genome reveals adaptations in red seaweeds to the harsh intertidal environment.</title>
        <authorList>
            <person name="Wang D."/>
            <person name="Mao Y."/>
        </authorList>
    </citation>
    <scope>NUCLEOTIDE SEQUENCE</scope>
    <source>
        <tissue evidence="1">Gametophyte</tissue>
    </source>
</reference>
<evidence type="ECO:0000313" key="2">
    <source>
        <dbReference type="Proteomes" id="UP000798662"/>
    </source>
</evidence>
<sequence>MDRTIAVAEVAQDRLADRRRAGRTADKADRATAEQVLDPATRLLLFDMLGRGRLSTLAGVVSTGKEANVYYATGPLVFKTAILDFKDRRRYVEGDQRFKSGYSGNSRKMVALWAEKEYANLRRLHRAGVPVPLPLFLKPPVLGMAFVGSPDGWPAPLLKDAVEDMRAGPGGVAAVYRQVVVAMRLMYAAARLVHGDLSEYNLLYDEGVAVVIDVSQSVEADHPNALEFLRADCVNVSSFFRRVWGGEEDDEEASADPAVTGDGAAAAKPGKGAVLSPPALFAFVTRPEADPPTDPDGVGRLAAAMADAAAAAAPNGSSPDADAQEVEERVWARSYMPVTLKEVVDAEWKAAVKAEQRERREAKTPKKVKRRKEAVAKRRRHVKVKK</sequence>
<comment type="caution">
    <text evidence="1">The sequence shown here is derived from an EMBL/GenBank/DDBJ whole genome shotgun (WGS) entry which is preliminary data.</text>
</comment>
<dbReference type="EMBL" id="CM020619">
    <property type="protein sequence ID" value="KAK1866130.1"/>
    <property type="molecule type" value="Genomic_DNA"/>
</dbReference>
<name>A0ACC3C7E3_PYRYE</name>
<accession>A0ACC3C7E3</accession>
<evidence type="ECO:0000313" key="1">
    <source>
        <dbReference type="EMBL" id="KAK1866130.1"/>
    </source>
</evidence>
<protein>
    <submittedName>
        <fullName evidence="1">Uncharacterized protein</fullName>
    </submittedName>
</protein>
<proteinExistence type="predicted"/>